<evidence type="ECO:0000256" key="1">
    <source>
        <dbReference type="SAM" id="Phobius"/>
    </source>
</evidence>
<protein>
    <submittedName>
        <fullName evidence="2">Uncharacterized protein</fullName>
    </submittedName>
</protein>
<sequence>MLYKLCLITLLFILGITLIVVSYFIRSSLLFGLGLGIIFSVLIMWLPDILLWMIKGGFPQEDILLEKSKVFTILAFSFPTVPRTQTLHLNVFPLWLFKPKYKHKFTLIFIFNKLSHQRFGHIY</sequence>
<proteinExistence type="predicted"/>
<organism evidence="2 3">
    <name type="scientific">Bacillus thuringiensis Bt18247</name>
    <dbReference type="NCBI Taxonomy" id="1423143"/>
    <lineage>
        <taxon>Bacteria</taxon>
        <taxon>Bacillati</taxon>
        <taxon>Bacillota</taxon>
        <taxon>Bacilli</taxon>
        <taxon>Bacillales</taxon>
        <taxon>Bacillaceae</taxon>
        <taxon>Bacillus</taxon>
        <taxon>Bacillus cereus group</taxon>
    </lineage>
</organism>
<name>A0A9W3SQI2_BACTU</name>
<keyword evidence="1" id="KW-0472">Membrane</keyword>
<feature type="transmembrane region" description="Helical" evidence="1">
    <location>
        <begin position="31"/>
        <end position="54"/>
    </location>
</feature>
<keyword evidence="1" id="KW-0812">Transmembrane</keyword>
<dbReference type="Proteomes" id="UP000192743">
    <property type="component" value="Chromosome"/>
</dbReference>
<dbReference type="EMBL" id="CP015250">
    <property type="protein sequence ID" value="AOM09691.1"/>
    <property type="molecule type" value="Genomic_DNA"/>
</dbReference>
<dbReference type="AlphaFoldDB" id="A0A9W3SQI2"/>
<accession>A0A9W3SQI2</accession>
<keyword evidence="1" id="KW-1133">Transmembrane helix</keyword>
<evidence type="ECO:0000313" key="3">
    <source>
        <dbReference type="Proteomes" id="UP000192743"/>
    </source>
</evidence>
<reference evidence="2 3" key="1">
    <citation type="submission" date="2016-02" db="EMBL/GenBank/DDBJ databases">
        <title>Comparative analysis of three nematocidal Bacillus thuringiensis strains.</title>
        <authorList>
            <person name="Hollensteiner J."/>
            <person name="Kloesener M."/>
            <person name="Bunk B."/>
            <person name="Sproeer C."/>
            <person name="Rosenstiel P."/>
            <person name="Schulte-Iserlohe R."/>
            <person name="Schulenburg H."/>
            <person name="Liesegang H."/>
        </authorList>
    </citation>
    <scope>NUCLEOTIDE SEQUENCE [LARGE SCALE GENOMIC DNA]</scope>
    <source>
        <strain evidence="2 3">Bt18247</strain>
    </source>
</reference>
<evidence type="ECO:0000313" key="2">
    <source>
        <dbReference type="EMBL" id="AOM09691.1"/>
    </source>
</evidence>
<feature type="transmembrane region" description="Helical" evidence="1">
    <location>
        <begin position="7"/>
        <end position="25"/>
    </location>
</feature>
<gene>
    <name evidence="2" type="ORF">BTI247_12810</name>
</gene>